<dbReference type="AlphaFoldDB" id="A0A1M7L8J0"/>
<evidence type="ECO:0000313" key="3">
    <source>
        <dbReference type="EMBL" id="SHM74133.1"/>
    </source>
</evidence>
<dbReference type="Proteomes" id="UP000321726">
    <property type="component" value="Unassembled WGS sequence"/>
</dbReference>
<evidence type="ECO:0000313" key="4">
    <source>
        <dbReference type="Proteomes" id="UP000184123"/>
    </source>
</evidence>
<dbReference type="SUPFAM" id="SSF51735">
    <property type="entry name" value="NAD(P)-binding Rossmann-fold domains"/>
    <property type="match status" value="1"/>
</dbReference>
<dbReference type="Pfam" id="PF13460">
    <property type="entry name" value="NAD_binding_10"/>
    <property type="match status" value="1"/>
</dbReference>
<organism evidence="3 4">
    <name type="scientific">Halomonas cupida</name>
    <dbReference type="NCBI Taxonomy" id="44933"/>
    <lineage>
        <taxon>Bacteria</taxon>
        <taxon>Pseudomonadati</taxon>
        <taxon>Pseudomonadota</taxon>
        <taxon>Gammaproteobacteria</taxon>
        <taxon>Oceanospirillales</taxon>
        <taxon>Halomonadaceae</taxon>
        <taxon>Halomonas</taxon>
    </lineage>
</organism>
<reference evidence="2 5" key="2">
    <citation type="submission" date="2019-07" db="EMBL/GenBank/DDBJ databases">
        <title>Whole genome shotgun sequence of Halomonas cupida NBRC 102219.</title>
        <authorList>
            <person name="Hosoyama A."/>
            <person name="Uohara A."/>
            <person name="Ohji S."/>
            <person name="Ichikawa N."/>
        </authorList>
    </citation>
    <scope>NUCLEOTIDE SEQUENCE [LARGE SCALE GENOMIC DNA]</scope>
    <source>
        <strain evidence="2 5">NBRC 102219</strain>
    </source>
</reference>
<gene>
    <name evidence="2" type="ORF">HCU01_31090</name>
    <name evidence="3" type="ORF">SAMN05660971_03731</name>
</gene>
<dbReference type="OrthoDB" id="9803892at2"/>
<dbReference type="RefSeq" id="WP_073436729.1">
    <property type="nucleotide sequence ID" value="NZ_BJXU01000128.1"/>
</dbReference>
<feature type="domain" description="NAD(P)-binding" evidence="1">
    <location>
        <begin position="7"/>
        <end position="192"/>
    </location>
</feature>
<protein>
    <submittedName>
        <fullName evidence="2">NAD-dependent dehydratase</fullName>
    </submittedName>
    <submittedName>
        <fullName evidence="3">Uncharacterized conserved protein YbjT, contains NAD(P)-binding and DUF2867 domains</fullName>
    </submittedName>
</protein>
<dbReference type="InterPro" id="IPR016040">
    <property type="entry name" value="NAD(P)-bd_dom"/>
</dbReference>
<evidence type="ECO:0000313" key="2">
    <source>
        <dbReference type="EMBL" id="GEN25160.1"/>
    </source>
</evidence>
<reference evidence="3 4" key="1">
    <citation type="submission" date="2016-11" db="EMBL/GenBank/DDBJ databases">
        <authorList>
            <person name="Jaros S."/>
            <person name="Januszkiewicz K."/>
            <person name="Wedrychowicz H."/>
        </authorList>
    </citation>
    <scope>NUCLEOTIDE SEQUENCE [LARGE SCALE GENOMIC DNA]</scope>
    <source>
        <strain evidence="3 4">DSM 4740</strain>
    </source>
</reference>
<dbReference type="Proteomes" id="UP000184123">
    <property type="component" value="Unassembled WGS sequence"/>
</dbReference>
<dbReference type="PANTHER" id="PTHR15020:SF50">
    <property type="entry name" value="UPF0659 PROTEIN YMR090W"/>
    <property type="match status" value="1"/>
</dbReference>
<keyword evidence="5" id="KW-1185">Reference proteome</keyword>
<dbReference type="EMBL" id="FRCA01000012">
    <property type="protein sequence ID" value="SHM74133.1"/>
    <property type="molecule type" value="Genomic_DNA"/>
</dbReference>
<sequence length="223" mass="23498">MKVFVIGIAGGIGRRLAKALIARGDEAIGPVRRPEQIDQLADHGVPSIQGDILTMSVAELAQAMHGSDAVVFTAGAGGKGGPAATSAIDGDGPRKLANAAALAGVRRYLLVSVFPEAWRERHMNDNFEHYMLQKKKAETELVRSGLDWVILRPSALTDDPGTGMVDLGLAQTHREIARDDVAATIVDLLHAPEVSRTILEVTGGSTVIATAIGAVTDPSHESR</sequence>
<dbReference type="InterPro" id="IPR036291">
    <property type="entry name" value="NAD(P)-bd_dom_sf"/>
</dbReference>
<accession>A0A1M7L8J0</accession>
<evidence type="ECO:0000259" key="1">
    <source>
        <dbReference type="Pfam" id="PF13460"/>
    </source>
</evidence>
<name>A0A1M7L8J0_9GAMM</name>
<dbReference type="EMBL" id="BJXU01000128">
    <property type="protein sequence ID" value="GEN25160.1"/>
    <property type="molecule type" value="Genomic_DNA"/>
</dbReference>
<dbReference type="PANTHER" id="PTHR15020">
    <property type="entry name" value="FLAVIN REDUCTASE-RELATED"/>
    <property type="match status" value="1"/>
</dbReference>
<dbReference type="STRING" id="44933.SAMN05660971_03731"/>
<proteinExistence type="predicted"/>
<dbReference type="Gene3D" id="3.40.50.720">
    <property type="entry name" value="NAD(P)-binding Rossmann-like Domain"/>
    <property type="match status" value="1"/>
</dbReference>
<evidence type="ECO:0000313" key="5">
    <source>
        <dbReference type="Proteomes" id="UP000321726"/>
    </source>
</evidence>